<protein>
    <submittedName>
        <fullName evidence="3">Helix-turn-helix transcriptional regulator</fullName>
    </submittedName>
</protein>
<gene>
    <name evidence="3" type="ORF">KAJ83_00340</name>
</gene>
<comment type="caution">
    <text evidence="3">The sequence shown here is derived from an EMBL/GenBank/DDBJ whole genome shotgun (WGS) entry which is preliminary data.</text>
</comment>
<dbReference type="GO" id="GO:0003677">
    <property type="term" value="F:DNA binding"/>
    <property type="evidence" value="ECO:0007669"/>
    <property type="project" value="InterPro"/>
</dbReference>
<reference evidence="3" key="1">
    <citation type="submission" date="2021-04" db="EMBL/GenBank/DDBJ databases">
        <authorList>
            <person name="Zhang D.-C."/>
        </authorList>
    </citation>
    <scope>NUCLEOTIDE SEQUENCE</scope>
    <source>
        <strain evidence="3">CGMCC 1.15697</strain>
    </source>
</reference>
<organism evidence="3 4">
    <name type="scientific">Marivibrio halodurans</name>
    <dbReference type="NCBI Taxonomy" id="2039722"/>
    <lineage>
        <taxon>Bacteria</taxon>
        <taxon>Pseudomonadati</taxon>
        <taxon>Pseudomonadota</taxon>
        <taxon>Alphaproteobacteria</taxon>
        <taxon>Rhodospirillales</taxon>
        <taxon>Rhodospirillaceae</taxon>
        <taxon>Marivibrio</taxon>
    </lineage>
</organism>
<dbReference type="AlphaFoldDB" id="A0A8J7SKE4"/>
<dbReference type="InterPro" id="IPR010982">
    <property type="entry name" value="Lambda_DNA-bd_dom_sf"/>
</dbReference>
<dbReference type="RefSeq" id="WP_210680030.1">
    <property type="nucleotide sequence ID" value="NZ_JAGMWN010000001.1"/>
</dbReference>
<name>A0A8J7SKE4_9PROT</name>
<evidence type="ECO:0000259" key="2">
    <source>
        <dbReference type="PROSITE" id="PS50943"/>
    </source>
</evidence>
<dbReference type="InterPro" id="IPR001387">
    <property type="entry name" value="Cro/C1-type_HTH"/>
</dbReference>
<feature type="region of interest" description="Disordered" evidence="1">
    <location>
        <begin position="97"/>
        <end position="127"/>
    </location>
</feature>
<accession>A0A8J7SKE4</accession>
<dbReference type="Pfam" id="PF13560">
    <property type="entry name" value="HTH_31"/>
    <property type="match status" value="1"/>
</dbReference>
<feature type="domain" description="HTH cro/C1-type" evidence="2">
    <location>
        <begin position="32"/>
        <end position="86"/>
    </location>
</feature>
<proteinExistence type="predicted"/>
<dbReference type="Gene3D" id="1.10.260.40">
    <property type="entry name" value="lambda repressor-like DNA-binding domains"/>
    <property type="match status" value="1"/>
</dbReference>
<keyword evidence="4" id="KW-1185">Reference proteome</keyword>
<dbReference type="SUPFAM" id="SSF47413">
    <property type="entry name" value="lambda repressor-like DNA-binding domains"/>
    <property type="match status" value="1"/>
</dbReference>
<evidence type="ECO:0000256" key="1">
    <source>
        <dbReference type="SAM" id="MobiDB-lite"/>
    </source>
</evidence>
<dbReference type="EMBL" id="JAGMWN010000001">
    <property type="protein sequence ID" value="MBP5855441.1"/>
    <property type="molecule type" value="Genomic_DNA"/>
</dbReference>
<dbReference type="PROSITE" id="PS50943">
    <property type="entry name" value="HTH_CROC1"/>
    <property type="match status" value="1"/>
</dbReference>
<dbReference type="CDD" id="cd00093">
    <property type="entry name" value="HTH_XRE"/>
    <property type="match status" value="1"/>
</dbReference>
<evidence type="ECO:0000313" key="4">
    <source>
        <dbReference type="Proteomes" id="UP000672602"/>
    </source>
</evidence>
<dbReference type="SMART" id="SM00530">
    <property type="entry name" value="HTH_XRE"/>
    <property type="match status" value="1"/>
</dbReference>
<evidence type="ECO:0000313" key="3">
    <source>
        <dbReference type="EMBL" id="MBP5855441.1"/>
    </source>
</evidence>
<sequence length="127" mass="13783">MAAHSKRELPQPLEDAMPVVEKQVVVVVGRNLKRLRLGRAMSRASLAKQVRGCEEKLASFEKGETMPDHTTLLRLADVLNVTLERIFDGLTLDVEKSPRAAGTSVPRAGGPSRAVAPDPVEEETTVS</sequence>
<dbReference type="Proteomes" id="UP000672602">
    <property type="component" value="Unassembled WGS sequence"/>
</dbReference>